<feature type="domain" description="NTP pyrophosphohydrolase MazG-like" evidence="2">
    <location>
        <begin position="58"/>
        <end position="127"/>
    </location>
</feature>
<evidence type="ECO:0000259" key="2">
    <source>
        <dbReference type="Pfam" id="PF03819"/>
    </source>
</evidence>
<dbReference type="CDD" id="cd11541">
    <property type="entry name" value="NTP-PPase_u4"/>
    <property type="match status" value="1"/>
</dbReference>
<dbReference type="InterPro" id="IPR004518">
    <property type="entry name" value="MazG-like_dom"/>
</dbReference>
<gene>
    <name evidence="3" type="ORF">NSCI0253_LOCUS14673</name>
</gene>
<accession>A0A7S1A2P2</accession>
<dbReference type="AlphaFoldDB" id="A0A7S1A2P2"/>
<dbReference type="Gene3D" id="1.10.287.1080">
    <property type="entry name" value="MazG-like"/>
    <property type="match status" value="1"/>
</dbReference>
<dbReference type="SUPFAM" id="SSF101386">
    <property type="entry name" value="all-alpha NTP pyrophosphatases"/>
    <property type="match status" value="1"/>
</dbReference>
<evidence type="ECO:0000313" key="3">
    <source>
        <dbReference type="EMBL" id="CAD8840325.1"/>
    </source>
</evidence>
<sequence>MADVATQEAMPTPQMRGERVTDPSAPRCRLDFVTYQQEAMRTAFYPGRGSGNVAYAALGLAGESGEVANKVKKVIRDDGGVCSDARRLELASEVGDVLWYAAAMAEELGVTLEDIAQSNLMKLKLRQQSGSLGGSGDHR</sequence>
<evidence type="ECO:0000256" key="1">
    <source>
        <dbReference type="SAM" id="MobiDB-lite"/>
    </source>
</evidence>
<organism evidence="3">
    <name type="scientific">Noctiluca scintillans</name>
    <name type="common">Sea sparkle</name>
    <name type="synonym">Red tide dinoflagellate</name>
    <dbReference type="NCBI Taxonomy" id="2966"/>
    <lineage>
        <taxon>Eukaryota</taxon>
        <taxon>Sar</taxon>
        <taxon>Alveolata</taxon>
        <taxon>Dinophyceae</taxon>
        <taxon>Noctilucales</taxon>
        <taxon>Noctilucaceae</taxon>
        <taxon>Noctiluca</taxon>
    </lineage>
</organism>
<dbReference type="InterPro" id="IPR011379">
    <property type="entry name" value="MazG-related_GP37"/>
</dbReference>
<name>A0A7S1A2P2_NOCSC</name>
<reference evidence="3" key="1">
    <citation type="submission" date="2021-01" db="EMBL/GenBank/DDBJ databases">
        <authorList>
            <person name="Corre E."/>
            <person name="Pelletier E."/>
            <person name="Niang G."/>
            <person name="Scheremetjew M."/>
            <person name="Finn R."/>
            <person name="Kale V."/>
            <person name="Holt S."/>
            <person name="Cochrane G."/>
            <person name="Meng A."/>
            <person name="Brown T."/>
            <person name="Cohen L."/>
        </authorList>
    </citation>
    <scope>NUCLEOTIDE SEQUENCE</scope>
</reference>
<proteinExistence type="predicted"/>
<feature type="region of interest" description="Disordered" evidence="1">
    <location>
        <begin position="1"/>
        <end position="23"/>
    </location>
</feature>
<dbReference type="Pfam" id="PF03819">
    <property type="entry name" value="MazG"/>
    <property type="match status" value="1"/>
</dbReference>
<dbReference type="EMBL" id="HBFQ01021020">
    <property type="protein sequence ID" value="CAD8840325.1"/>
    <property type="molecule type" value="Transcribed_RNA"/>
</dbReference>
<protein>
    <recommendedName>
        <fullName evidence="2">NTP pyrophosphohydrolase MazG-like domain-containing protein</fullName>
    </recommendedName>
</protein>